<sequence>MLSAKNKDSFLPAIQKGSYLTCLDVSRKHGSKADYLFIPPPLDLSLLPSVGQQVVSERWSLNFKKI</sequence>
<evidence type="ECO:0000313" key="2">
    <source>
        <dbReference type="Proteomes" id="UP000652761"/>
    </source>
</evidence>
<protein>
    <submittedName>
        <fullName evidence="1">Uncharacterized protein</fullName>
    </submittedName>
</protein>
<dbReference type="AlphaFoldDB" id="A0A843TLY8"/>
<dbReference type="EMBL" id="NMUH01000114">
    <property type="protein sequence ID" value="MQL71961.1"/>
    <property type="molecule type" value="Genomic_DNA"/>
</dbReference>
<gene>
    <name evidence="1" type="ORF">Taro_004304</name>
</gene>
<comment type="caution">
    <text evidence="1">The sequence shown here is derived from an EMBL/GenBank/DDBJ whole genome shotgun (WGS) entry which is preliminary data.</text>
</comment>
<proteinExistence type="predicted"/>
<accession>A0A843TLY8</accession>
<dbReference type="Proteomes" id="UP000652761">
    <property type="component" value="Unassembled WGS sequence"/>
</dbReference>
<name>A0A843TLY8_COLES</name>
<organism evidence="1 2">
    <name type="scientific">Colocasia esculenta</name>
    <name type="common">Wild taro</name>
    <name type="synonym">Arum esculentum</name>
    <dbReference type="NCBI Taxonomy" id="4460"/>
    <lineage>
        <taxon>Eukaryota</taxon>
        <taxon>Viridiplantae</taxon>
        <taxon>Streptophyta</taxon>
        <taxon>Embryophyta</taxon>
        <taxon>Tracheophyta</taxon>
        <taxon>Spermatophyta</taxon>
        <taxon>Magnoliopsida</taxon>
        <taxon>Liliopsida</taxon>
        <taxon>Araceae</taxon>
        <taxon>Aroideae</taxon>
        <taxon>Colocasieae</taxon>
        <taxon>Colocasia</taxon>
    </lineage>
</organism>
<evidence type="ECO:0000313" key="1">
    <source>
        <dbReference type="EMBL" id="MQL71961.1"/>
    </source>
</evidence>
<reference evidence="1" key="1">
    <citation type="submission" date="2017-07" db="EMBL/GenBank/DDBJ databases">
        <title>Taro Niue Genome Assembly and Annotation.</title>
        <authorList>
            <person name="Atibalentja N."/>
            <person name="Keating K."/>
            <person name="Fields C.J."/>
        </authorList>
    </citation>
    <scope>NUCLEOTIDE SEQUENCE</scope>
    <source>
        <strain evidence="1">Niue_2</strain>
        <tissue evidence="1">Leaf</tissue>
    </source>
</reference>
<keyword evidence="2" id="KW-1185">Reference proteome</keyword>